<name>A0A9Q8LI74_PASFU</name>
<reference evidence="1" key="1">
    <citation type="submission" date="2021-12" db="EMBL/GenBank/DDBJ databases">
        <authorList>
            <person name="Zaccaron A."/>
            <person name="Stergiopoulos I."/>
        </authorList>
    </citation>
    <scope>NUCLEOTIDE SEQUENCE</scope>
    <source>
        <strain evidence="1">Race5_Kim</strain>
    </source>
</reference>
<keyword evidence="2" id="KW-1185">Reference proteome</keyword>
<dbReference type="EMBL" id="CP090166">
    <property type="protein sequence ID" value="UJO17078.1"/>
    <property type="molecule type" value="Genomic_DNA"/>
</dbReference>
<sequence length="185" mass="20716">MYIMADGLNNARAIRVQEIMNDYRNIQNYIAQIRASPSAEEYNEEGYMVLRQCIAQGQQLLATPFRPDVNGKGAPEGSEEAVQVHLRRIIIDASLRRFKAQKVYLRATAALKWINARSQILQGQSPHAGHAPALQQVRNQLRVELSAITDARVDAALRQADMAAGRWLEEDPPLANMQRTLSSGH</sequence>
<dbReference type="AlphaFoldDB" id="A0A9Q8LI74"/>
<dbReference type="Proteomes" id="UP000756132">
    <property type="component" value="Chromosome 4"/>
</dbReference>
<protein>
    <submittedName>
        <fullName evidence="1">Uncharacterized protein</fullName>
    </submittedName>
</protein>
<evidence type="ECO:0000313" key="2">
    <source>
        <dbReference type="Proteomes" id="UP000756132"/>
    </source>
</evidence>
<dbReference type="OrthoDB" id="4510061at2759"/>
<evidence type="ECO:0000313" key="1">
    <source>
        <dbReference type="EMBL" id="UJO17078.1"/>
    </source>
</evidence>
<dbReference type="KEGG" id="ffu:CLAFUR5_04671"/>
<dbReference type="RefSeq" id="XP_047761444.1">
    <property type="nucleotide sequence ID" value="XM_047903819.1"/>
</dbReference>
<gene>
    <name evidence="1" type="ORF">CLAFUR5_04671</name>
</gene>
<dbReference type="GeneID" id="71984549"/>
<reference evidence="1" key="2">
    <citation type="journal article" date="2022" name="Microb. Genom.">
        <title>A chromosome-scale genome assembly of the tomato pathogen Cladosporium fulvum reveals a compartmentalized genome architecture and the presence of a dispensable chromosome.</title>
        <authorList>
            <person name="Zaccaron A.Z."/>
            <person name="Chen L.H."/>
            <person name="Samaras A."/>
            <person name="Stergiopoulos I."/>
        </authorList>
    </citation>
    <scope>NUCLEOTIDE SEQUENCE</scope>
    <source>
        <strain evidence="1">Race5_Kim</strain>
    </source>
</reference>
<organism evidence="1 2">
    <name type="scientific">Passalora fulva</name>
    <name type="common">Tomato leaf mold</name>
    <name type="synonym">Cladosporium fulvum</name>
    <dbReference type="NCBI Taxonomy" id="5499"/>
    <lineage>
        <taxon>Eukaryota</taxon>
        <taxon>Fungi</taxon>
        <taxon>Dikarya</taxon>
        <taxon>Ascomycota</taxon>
        <taxon>Pezizomycotina</taxon>
        <taxon>Dothideomycetes</taxon>
        <taxon>Dothideomycetidae</taxon>
        <taxon>Mycosphaerellales</taxon>
        <taxon>Mycosphaerellaceae</taxon>
        <taxon>Fulvia</taxon>
    </lineage>
</organism>
<proteinExistence type="predicted"/>
<accession>A0A9Q8LI74</accession>